<dbReference type="RefSeq" id="WP_077733012.1">
    <property type="nucleotide sequence ID" value="NZ_BMCQ01000005.1"/>
</dbReference>
<evidence type="ECO:0000313" key="2">
    <source>
        <dbReference type="EMBL" id="NJB65792.1"/>
    </source>
</evidence>
<keyword evidence="4" id="KW-1185">Reference proteome</keyword>
<dbReference type="KEGG" id="phn:PAEH1_01015"/>
<dbReference type="OrthoDB" id="8687905at2"/>
<evidence type="ECO:0000313" key="1">
    <source>
        <dbReference type="EMBL" id="AQS50472.1"/>
    </source>
</evidence>
<reference evidence="1 3" key="1">
    <citation type="submission" date="2017-01" db="EMBL/GenBank/DDBJ databases">
        <title>Complete Genome Sequence of Paenalcaligenes hominis, Isolated from a paraplegic Patient with neurogenic bladder.</title>
        <authorList>
            <person name="Mukhopadhyay R."/>
            <person name="Joaquin J."/>
            <person name="Hogue R."/>
            <person name="Kilaru A."/>
            <person name="Jospin G."/>
            <person name="Mars K."/>
            <person name="Eisen J.A."/>
            <person name="Chaturvedi V."/>
        </authorList>
    </citation>
    <scope>NUCLEOTIDE SEQUENCE [LARGE SCALE GENOMIC DNA]</scope>
    <source>
        <strain evidence="1 3">15S00501</strain>
    </source>
</reference>
<organism evidence="1 3">
    <name type="scientific">Paenalcaligenes hominis</name>
    <dbReference type="NCBI Taxonomy" id="643674"/>
    <lineage>
        <taxon>Bacteria</taxon>
        <taxon>Pseudomonadati</taxon>
        <taxon>Pseudomonadota</taxon>
        <taxon>Betaproteobacteria</taxon>
        <taxon>Burkholderiales</taxon>
        <taxon>Alcaligenaceae</taxon>
        <taxon>Paenalcaligenes</taxon>
    </lineage>
</organism>
<dbReference type="EMBL" id="JAATIZ010000004">
    <property type="protein sequence ID" value="NJB65792.1"/>
    <property type="molecule type" value="Genomic_DNA"/>
</dbReference>
<evidence type="ECO:0000313" key="3">
    <source>
        <dbReference type="Proteomes" id="UP000189369"/>
    </source>
</evidence>
<gene>
    <name evidence="2" type="ORF">GGR41_002047</name>
    <name evidence="1" type="ORF">PAEH1_01015</name>
</gene>
<dbReference type="Proteomes" id="UP000189369">
    <property type="component" value="Chromosome"/>
</dbReference>
<dbReference type="AlphaFoldDB" id="A0A1U9JXH4"/>
<sequence>MLLLESREREYLLEICALTEDQNNNLVFVGMTLDDSIWYYHYLESSFKGMAHRDAEHEARYIALQTAHEQERCSILAADSLLRPLVPVN</sequence>
<name>A0A1U9JXH4_9BURK</name>
<protein>
    <submittedName>
        <fullName evidence="1">Uncharacterized protein</fullName>
    </submittedName>
</protein>
<proteinExistence type="predicted"/>
<evidence type="ECO:0000313" key="4">
    <source>
        <dbReference type="Proteomes" id="UP000783934"/>
    </source>
</evidence>
<reference evidence="2 4" key="2">
    <citation type="submission" date="2020-03" db="EMBL/GenBank/DDBJ databases">
        <title>Genomic Encyclopedia of Type Strains, Phase IV (KMG-IV): sequencing the most valuable type-strain genomes for metagenomic binning, comparative biology and taxonomic classification.</title>
        <authorList>
            <person name="Goeker M."/>
        </authorList>
    </citation>
    <scope>NUCLEOTIDE SEQUENCE [LARGE SCALE GENOMIC DNA]</scope>
    <source>
        <strain evidence="2 4">DSM 26613</strain>
    </source>
</reference>
<accession>A0A1U9JXH4</accession>
<dbReference type="Proteomes" id="UP000783934">
    <property type="component" value="Unassembled WGS sequence"/>
</dbReference>
<dbReference type="EMBL" id="CP019697">
    <property type="protein sequence ID" value="AQS50472.1"/>
    <property type="molecule type" value="Genomic_DNA"/>
</dbReference>